<evidence type="ECO:0000313" key="1">
    <source>
        <dbReference type="EMBL" id="CAG8754591.1"/>
    </source>
</evidence>
<sequence length="55" mass="6085">QNGTGPCHEKETEKPLEPTKELPGNAAKKDEYELYNSPSQLCEFTTPVVTNIIGH</sequence>
<organism evidence="1 2">
    <name type="scientific">Cetraspora pellucida</name>
    <dbReference type="NCBI Taxonomy" id="1433469"/>
    <lineage>
        <taxon>Eukaryota</taxon>
        <taxon>Fungi</taxon>
        <taxon>Fungi incertae sedis</taxon>
        <taxon>Mucoromycota</taxon>
        <taxon>Glomeromycotina</taxon>
        <taxon>Glomeromycetes</taxon>
        <taxon>Diversisporales</taxon>
        <taxon>Gigasporaceae</taxon>
        <taxon>Cetraspora</taxon>
    </lineage>
</organism>
<feature type="non-terminal residue" evidence="1">
    <location>
        <position position="55"/>
    </location>
</feature>
<accession>A0ACA9QPH0</accession>
<dbReference type="EMBL" id="CAJVPW010044741">
    <property type="protein sequence ID" value="CAG8754591.1"/>
    <property type="molecule type" value="Genomic_DNA"/>
</dbReference>
<evidence type="ECO:0000313" key="2">
    <source>
        <dbReference type="Proteomes" id="UP000789366"/>
    </source>
</evidence>
<reference evidence="1" key="1">
    <citation type="submission" date="2021-06" db="EMBL/GenBank/DDBJ databases">
        <authorList>
            <person name="Kallberg Y."/>
            <person name="Tangrot J."/>
            <person name="Rosling A."/>
        </authorList>
    </citation>
    <scope>NUCLEOTIDE SEQUENCE</scope>
    <source>
        <strain evidence="1">28 12/20/2015</strain>
    </source>
</reference>
<keyword evidence="2" id="KW-1185">Reference proteome</keyword>
<feature type="non-terminal residue" evidence="1">
    <location>
        <position position="1"/>
    </location>
</feature>
<comment type="caution">
    <text evidence="1">The sequence shown here is derived from an EMBL/GenBank/DDBJ whole genome shotgun (WGS) entry which is preliminary data.</text>
</comment>
<dbReference type="Proteomes" id="UP000789366">
    <property type="component" value="Unassembled WGS sequence"/>
</dbReference>
<gene>
    <name evidence="1" type="ORF">SPELUC_LOCUS14714</name>
</gene>
<name>A0ACA9QPH0_9GLOM</name>
<proteinExistence type="predicted"/>
<protein>
    <submittedName>
        <fullName evidence="1">5149_t:CDS:1</fullName>
    </submittedName>
</protein>